<dbReference type="EMBL" id="JAMSHT010000001">
    <property type="protein sequence ID" value="MCM8558171.1"/>
    <property type="molecule type" value="Genomic_DNA"/>
</dbReference>
<dbReference type="InterPro" id="IPR007434">
    <property type="entry name" value="FemAB-like"/>
</dbReference>
<dbReference type="Gene3D" id="3.40.630.30">
    <property type="match status" value="1"/>
</dbReference>
<dbReference type="PANTHER" id="PTHR47017">
    <property type="entry name" value="ACYL-COA"/>
    <property type="match status" value="1"/>
</dbReference>
<name>A0A9X2EIL2_9SPHN</name>
<comment type="caution">
    <text evidence="1">The sequence shown here is derived from an EMBL/GenBank/DDBJ whole genome shotgun (WGS) entry which is preliminary data.</text>
</comment>
<accession>A0A9X2EIL2</accession>
<evidence type="ECO:0000313" key="1">
    <source>
        <dbReference type="EMBL" id="MCM8558171.1"/>
    </source>
</evidence>
<dbReference type="PANTHER" id="PTHR47017:SF1">
    <property type="entry name" value="ACYL-COA"/>
    <property type="match status" value="1"/>
</dbReference>
<sequence>MDTPASDPVARLVPAIDMIEAARWDALAGGSDPCVSHAFLSLLERSGSVGDGSGWSPLHVAVERDGETLAVAPAYLKSHSQGEYVFDHGWADAYQRAGGDYYPKLQVAAPFTPCPGPRLLGEEKATLIAALETIARQNGLSGAHATFIDEADRAAFEARGWLIREGLQFHWFNRDYASFDEFLGTLASRKRKSIRKERARSVEGLEIETLRGAEIGAEAVQAMWMFYQDTGARKWGRPYLTYDFFAGMVEAMGDDLLLFLAREDGLPVAGALNLVGEDTLYGRYWGTIIDKPGLHFELSYYRAMDWAIQNGLKVVQAGAQGEHKLLRGYEPVRTYSAHYLPDPGFRAAVAQFLEGEKQAVAQELEWARDALPYRSSDASNTAT</sequence>
<reference evidence="1" key="1">
    <citation type="submission" date="2022-06" db="EMBL/GenBank/DDBJ databases">
        <title>Sphingomicrobium sedimins sp. nov., a marine bacterium isolated from tidal flat.</title>
        <authorList>
            <person name="Kim C.-H."/>
            <person name="Yoo Y."/>
            <person name="Kim J.-J."/>
        </authorList>
    </citation>
    <scope>NUCLEOTIDE SEQUENCE</scope>
    <source>
        <strain evidence="1">GRR-S6-50</strain>
    </source>
</reference>
<organism evidence="1 2">
    <name type="scientific">Sphingomicrobium sediminis</name>
    <dbReference type="NCBI Taxonomy" id="2950949"/>
    <lineage>
        <taxon>Bacteria</taxon>
        <taxon>Pseudomonadati</taxon>
        <taxon>Pseudomonadota</taxon>
        <taxon>Alphaproteobacteria</taxon>
        <taxon>Sphingomonadales</taxon>
        <taxon>Sphingomonadaceae</taxon>
        <taxon>Sphingomicrobium</taxon>
    </lineage>
</organism>
<evidence type="ECO:0000313" key="2">
    <source>
        <dbReference type="Proteomes" id="UP001155128"/>
    </source>
</evidence>
<keyword evidence="2" id="KW-1185">Reference proteome</keyword>
<proteinExistence type="predicted"/>
<dbReference type="InterPro" id="IPR016181">
    <property type="entry name" value="Acyl_CoA_acyltransferase"/>
</dbReference>
<protein>
    <submittedName>
        <fullName evidence="1">GNAT family N-acetyltransferase</fullName>
    </submittedName>
</protein>
<dbReference type="RefSeq" id="WP_252114875.1">
    <property type="nucleotide sequence ID" value="NZ_JAMSHT010000001.1"/>
</dbReference>
<dbReference type="AlphaFoldDB" id="A0A9X2EIL2"/>
<gene>
    <name evidence="1" type="ORF">NDO55_10095</name>
</gene>
<dbReference type="Pfam" id="PF04339">
    <property type="entry name" value="FemAB_like"/>
    <property type="match status" value="1"/>
</dbReference>
<dbReference type="SUPFAM" id="SSF55729">
    <property type="entry name" value="Acyl-CoA N-acyltransferases (Nat)"/>
    <property type="match status" value="1"/>
</dbReference>
<dbReference type="Proteomes" id="UP001155128">
    <property type="component" value="Unassembled WGS sequence"/>
</dbReference>